<evidence type="ECO:0000256" key="2">
    <source>
        <dbReference type="ARBA" id="ARBA00022723"/>
    </source>
</evidence>
<dbReference type="PROSITE" id="PS50023">
    <property type="entry name" value="LIM_DOMAIN_2"/>
    <property type="match status" value="1"/>
</dbReference>
<dbReference type="GO" id="GO:0005925">
    <property type="term" value="C:focal adhesion"/>
    <property type="evidence" value="ECO:0007669"/>
    <property type="project" value="TreeGrafter"/>
</dbReference>
<dbReference type="CDD" id="cd09447">
    <property type="entry name" value="LIM_LASP"/>
    <property type="match status" value="1"/>
</dbReference>
<dbReference type="InterPro" id="IPR051759">
    <property type="entry name" value="LIM-SH3_domain_protein"/>
</dbReference>
<dbReference type="PROSITE" id="PS51216">
    <property type="entry name" value="NEBULIN"/>
    <property type="match status" value="1"/>
</dbReference>
<proteinExistence type="predicted"/>
<organism evidence="11 12">
    <name type="scientific">Schistosoma japonicum</name>
    <name type="common">Blood fluke</name>
    <dbReference type="NCBI Taxonomy" id="6182"/>
    <lineage>
        <taxon>Eukaryota</taxon>
        <taxon>Metazoa</taxon>
        <taxon>Spiralia</taxon>
        <taxon>Lophotrochozoa</taxon>
        <taxon>Platyhelminthes</taxon>
        <taxon>Trematoda</taxon>
        <taxon>Digenea</taxon>
        <taxon>Strigeidida</taxon>
        <taxon>Schistosomatoidea</taxon>
        <taxon>Schistosomatidae</taxon>
        <taxon>Schistosoma</taxon>
    </lineage>
</organism>
<dbReference type="AlphaFoldDB" id="A0A4Z2DG97"/>
<keyword evidence="3" id="KW-0677">Repeat</keyword>
<reference evidence="11 12" key="1">
    <citation type="submission" date="2019-03" db="EMBL/GenBank/DDBJ databases">
        <title>An improved genome assembly of the fluke Schistosoma japonicum.</title>
        <authorList>
            <person name="Hu W."/>
            <person name="Luo F."/>
            <person name="Yin M."/>
            <person name="Mo X."/>
            <person name="Sun C."/>
            <person name="Wu Q."/>
            <person name="Zhu B."/>
            <person name="Xiang M."/>
            <person name="Wang J."/>
            <person name="Wang Y."/>
            <person name="Zhang T."/>
            <person name="Xu B."/>
            <person name="Zheng H."/>
            <person name="Feng Z."/>
        </authorList>
    </citation>
    <scope>NUCLEOTIDE SEQUENCE [LARGE SCALE GENOMIC DNA]</scope>
    <source>
        <strain evidence="11">HuSjv2</strain>
        <tissue evidence="11">Worms</tissue>
    </source>
</reference>
<dbReference type="Gene3D" id="2.30.30.40">
    <property type="entry name" value="SH3 Domains"/>
    <property type="match status" value="1"/>
</dbReference>
<evidence type="ECO:0000256" key="3">
    <source>
        <dbReference type="ARBA" id="ARBA00022737"/>
    </source>
</evidence>
<name>A0A4Z2DG97_SCHJA</name>
<dbReference type="SUPFAM" id="SSF57716">
    <property type="entry name" value="Glucocorticoid receptor-like (DNA-binding domain)"/>
    <property type="match status" value="1"/>
</dbReference>
<dbReference type="SMART" id="SM00326">
    <property type="entry name" value="SH3"/>
    <property type="match status" value="1"/>
</dbReference>
<evidence type="ECO:0000259" key="10">
    <source>
        <dbReference type="PROSITE" id="PS50023"/>
    </source>
</evidence>
<keyword evidence="4 6" id="KW-0862">Zinc</keyword>
<dbReference type="GO" id="GO:0005737">
    <property type="term" value="C:cytoplasm"/>
    <property type="evidence" value="ECO:0007669"/>
    <property type="project" value="UniProtKB-ARBA"/>
</dbReference>
<keyword evidence="5 6" id="KW-0440">LIM domain</keyword>
<dbReference type="PANTHER" id="PTHR46218:SF4">
    <property type="entry name" value="LIM AND SH3 DOMAIN PROTEIN LASP"/>
    <property type="match status" value="1"/>
</dbReference>
<evidence type="ECO:0000259" key="9">
    <source>
        <dbReference type="PROSITE" id="PS50002"/>
    </source>
</evidence>
<feature type="domain" description="SH3" evidence="9">
    <location>
        <begin position="280"/>
        <end position="340"/>
    </location>
</feature>
<feature type="compositionally biased region" description="Polar residues" evidence="8">
    <location>
        <begin position="218"/>
        <end position="227"/>
    </location>
</feature>
<dbReference type="GO" id="GO:0051015">
    <property type="term" value="F:actin filament binding"/>
    <property type="evidence" value="ECO:0007669"/>
    <property type="project" value="TreeGrafter"/>
</dbReference>
<dbReference type="STRING" id="6182.A0A4Z2DG97"/>
<dbReference type="SUPFAM" id="SSF50044">
    <property type="entry name" value="SH3-domain"/>
    <property type="match status" value="1"/>
</dbReference>
<evidence type="ECO:0000256" key="4">
    <source>
        <dbReference type="ARBA" id="ARBA00022833"/>
    </source>
</evidence>
<dbReference type="PROSITE" id="PS50002">
    <property type="entry name" value="SH3"/>
    <property type="match status" value="1"/>
</dbReference>
<gene>
    <name evidence="11" type="ORF">EWB00_001247</name>
</gene>
<feature type="domain" description="LIM zinc-binding" evidence="10">
    <location>
        <begin position="6"/>
        <end position="66"/>
    </location>
</feature>
<evidence type="ECO:0000256" key="8">
    <source>
        <dbReference type="SAM" id="MobiDB-lite"/>
    </source>
</evidence>
<comment type="caution">
    <text evidence="11">The sequence shown here is derived from an EMBL/GenBank/DDBJ whole genome shotgun (WGS) entry which is preliminary data.</text>
</comment>
<dbReference type="OrthoDB" id="5971719at2759"/>
<dbReference type="PROSITE" id="PS00478">
    <property type="entry name" value="LIM_DOMAIN_1"/>
    <property type="match status" value="1"/>
</dbReference>
<dbReference type="EMBL" id="SKCS01000147">
    <property type="protein sequence ID" value="TNN15514.1"/>
    <property type="molecule type" value="Genomic_DNA"/>
</dbReference>
<sequence length="340" mass="38163">MMDTKKVCASCCEIVYPLEVIRCFDQIWHRRCFRCQHCGMALSICNYHGYDKKPYCAAHNPKPTSFTFIPDTPELLRVTNNTRMFSSIRYSADAQRNRSKVTSFPDDLWTQHTLRLSKQYSEWANSMRSGRSSGFDERYSPQSHRRSISYYNNHGQSYTPPPTRFGLNNQCTSPHTFTSSSGINSRSLSNSNTCHLKIDPINHHHHYDQGHSPPPPSQNGLSRSGSCHSVIITPTGLPPGNNANIVGGNVGSTENINIPRGSTVNLNFHGPAHQNFSNTGFGGTFVAQYSYEAKEDDEVTFKSGDVIVNGEPISEGWMYGTVQRTGKFGMLPSNYVKLYR</sequence>
<accession>A0A4Z2DG97</accession>
<dbReference type="InterPro" id="IPR036028">
    <property type="entry name" value="SH3-like_dom_sf"/>
</dbReference>
<evidence type="ECO:0000256" key="7">
    <source>
        <dbReference type="PROSITE-ProRule" id="PRU00192"/>
    </source>
</evidence>
<dbReference type="GO" id="GO:0046872">
    <property type="term" value="F:metal ion binding"/>
    <property type="evidence" value="ECO:0007669"/>
    <property type="project" value="UniProtKB-KW"/>
</dbReference>
<keyword evidence="2 6" id="KW-0479">Metal-binding</keyword>
<evidence type="ECO:0000313" key="11">
    <source>
        <dbReference type="EMBL" id="TNN15514.1"/>
    </source>
</evidence>
<dbReference type="InterPro" id="IPR000900">
    <property type="entry name" value="Nebulin_repeat"/>
</dbReference>
<keyword evidence="1 7" id="KW-0728">SH3 domain</keyword>
<keyword evidence="12" id="KW-1185">Reference proteome</keyword>
<dbReference type="CDD" id="cd11789">
    <property type="entry name" value="SH3_Nebulin_family_C"/>
    <property type="match status" value="1"/>
</dbReference>
<evidence type="ECO:0000256" key="1">
    <source>
        <dbReference type="ARBA" id="ARBA00022443"/>
    </source>
</evidence>
<feature type="region of interest" description="Disordered" evidence="8">
    <location>
        <begin position="202"/>
        <end position="229"/>
    </location>
</feature>
<dbReference type="Pfam" id="PF00412">
    <property type="entry name" value="LIM"/>
    <property type="match status" value="1"/>
</dbReference>
<protein>
    <submittedName>
        <fullName evidence="11">LIM and SH3 domain protein isoform 2</fullName>
    </submittedName>
</protein>
<evidence type="ECO:0000256" key="5">
    <source>
        <dbReference type="ARBA" id="ARBA00023038"/>
    </source>
</evidence>
<dbReference type="Proteomes" id="UP000311919">
    <property type="component" value="Unassembled WGS sequence"/>
</dbReference>
<dbReference type="SMART" id="SM00132">
    <property type="entry name" value="LIM"/>
    <property type="match status" value="1"/>
</dbReference>
<dbReference type="PANTHER" id="PTHR46218">
    <property type="entry name" value="LASP"/>
    <property type="match status" value="1"/>
</dbReference>
<evidence type="ECO:0000313" key="12">
    <source>
        <dbReference type="Proteomes" id="UP000311919"/>
    </source>
</evidence>
<evidence type="ECO:0000256" key="6">
    <source>
        <dbReference type="PROSITE-ProRule" id="PRU00125"/>
    </source>
</evidence>
<dbReference type="InterPro" id="IPR001781">
    <property type="entry name" value="Znf_LIM"/>
</dbReference>
<dbReference type="Pfam" id="PF14604">
    <property type="entry name" value="SH3_9"/>
    <property type="match status" value="1"/>
</dbReference>
<dbReference type="Gene3D" id="2.10.110.10">
    <property type="entry name" value="Cysteine Rich Protein"/>
    <property type="match status" value="1"/>
</dbReference>
<dbReference type="InterPro" id="IPR001452">
    <property type="entry name" value="SH3_domain"/>
</dbReference>